<sequence length="216" mass="23849">MWNPRGVRALLFGTYVQQLTPCWIEKTDYFVMVPLSRPWEFSTLASSPVEISNSLPRLTWMPIPPAEESKPPLVAAGWIDRNVRVASGRHGGHLRTGQEGNPLANGRSQPGICIASPFLLSNLLAADLRDGRLFAWAEWKIRACSYKAKPSLHARRVPSIELPAWGLARRKQRNTSAGMDAAFGFQPICCAGQVQSGCRQGPTNFTVEDIAHTPCQ</sequence>
<accession>A0A1J7IQP8</accession>
<gene>
    <name evidence="1" type="ORF">CONLIGDRAFT_339132</name>
</gene>
<evidence type="ECO:0000313" key="1">
    <source>
        <dbReference type="EMBL" id="OIW29677.1"/>
    </source>
</evidence>
<name>A0A1J7IQP8_9PEZI</name>
<reference evidence="1 2" key="1">
    <citation type="submission" date="2016-10" db="EMBL/GenBank/DDBJ databases">
        <title>Draft genome sequence of Coniochaeta ligniaria NRRL30616, a lignocellulolytic fungus for bioabatement of inhibitors in plant biomass hydrolysates.</title>
        <authorList>
            <consortium name="DOE Joint Genome Institute"/>
            <person name="Jimenez D.J."/>
            <person name="Hector R.E."/>
            <person name="Riley R."/>
            <person name="Sun H."/>
            <person name="Grigoriev I.V."/>
            <person name="Van Elsas J.D."/>
            <person name="Nichols N.N."/>
        </authorList>
    </citation>
    <scope>NUCLEOTIDE SEQUENCE [LARGE SCALE GENOMIC DNA]</scope>
    <source>
        <strain evidence="1 2">NRRL 30616</strain>
    </source>
</reference>
<proteinExistence type="predicted"/>
<organism evidence="1 2">
    <name type="scientific">Coniochaeta ligniaria NRRL 30616</name>
    <dbReference type="NCBI Taxonomy" id="1408157"/>
    <lineage>
        <taxon>Eukaryota</taxon>
        <taxon>Fungi</taxon>
        <taxon>Dikarya</taxon>
        <taxon>Ascomycota</taxon>
        <taxon>Pezizomycotina</taxon>
        <taxon>Sordariomycetes</taxon>
        <taxon>Sordariomycetidae</taxon>
        <taxon>Coniochaetales</taxon>
        <taxon>Coniochaetaceae</taxon>
        <taxon>Coniochaeta</taxon>
    </lineage>
</organism>
<dbReference type="EMBL" id="KV875097">
    <property type="protein sequence ID" value="OIW29677.1"/>
    <property type="molecule type" value="Genomic_DNA"/>
</dbReference>
<protein>
    <submittedName>
        <fullName evidence="1">Uncharacterized protein</fullName>
    </submittedName>
</protein>
<keyword evidence="2" id="KW-1185">Reference proteome</keyword>
<evidence type="ECO:0000313" key="2">
    <source>
        <dbReference type="Proteomes" id="UP000182658"/>
    </source>
</evidence>
<dbReference type="InParanoid" id="A0A1J7IQP8"/>
<dbReference type="AlphaFoldDB" id="A0A1J7IQP8"/>
<dbReference type="Proteomes" id="UP000182658">
    <property type="component" value="Unassembled WGS sequence"/>
</dbReference>